<evidence type="ECO:0000256" key="1">
    <source>
        <dbReference type="SAM" id="Phobius"/>
    </source>
</evidence>
<comment type="caution">
    <text evidence="2">The sequence shown here is derived from an EMBL/GenBank/DDBJ whole genome shotgun (WGS) entry which is preliminary data.</text>
</comment>
<keyword evidence="1" id="KW-1133">Transmembrane helix</keyword>
<dbReference type="AlphaFoldDB" id="A0A8S1GRD0"/>
<reference evidence="2" key="1">
    <citation type="submission" date="2020-10" db="EMBL/GenBank/DDBJ databases">
        <authorList>
            <person name="Kikuchi T."/>
        </authorList>
    </citation>
    <scope>NUCLEOTIDE SEQUENCE</scope>
    <source>
        <strain evidence="2">NKZ352</strain>
    </source>
</reference>
<evidence type="ECO:0000313" key="2">
    <source>
        <dbReference type="EMBL" id="CAD6184300.1"/>
    </source>
</evidence>
<accession>A0A8S1GRD0</accession>
<dbReference type="EMBL" id="CAJGYM010000001">
    <property type="protein sequence ID" value="CAD6184300.1"/>
    <property type="molecule type" value="Genomic_DNA"/>
</dbReference>
<proteinExistence type="predicted"/>
<sequence>MICDGDLQPLHHRPYEGLRKCACSLRIADSLFVWKRDPPSHPIDQVLITQKKGARFKRDESCWMQRIFSFTLIGVFPTSPPNMDFDLELTPIKNAQFDEDADILDIKSFDSENNVATNLDVSEPHIHEPEFNNEDVEEIKQMETGEILYFGEADQLSKYSLQNVYENGEKENGVSLRSNIQETPKRSNVINEIDRSDYNDNVVETDKLEEIRETPKSSVNLCETGSSYAIRLLTWFYVFMLLTWFLAYETAKAFFNKVASLKNSQVKDKL</sequence>
<feature type="transmembrane region" description="Helical" evidence="1">
    <location>
        <begin position="228"/>
        <end position="247"/>
    </location>
</feature>
<protein>
    <submittedName>
        <fullName evidence="2">Uncharacterized protein</fullName>
    </submittedName>
</protein>
<keyword evidence="3" id="KW-1185">Reference proteome</keyword>
<organism evidence="2 3">
    <name type="scientific">Caenorhabditis auriculariae</name>
    <dbReference type="NCBI Taxonomy" id="2777116"/>
    <lineage>
        <taxon>Eukaryota</taxon>
        <taxon>Metazoa</taxon>
        <taxon>Ecdysozoa</taxon>
        <taxon>Nematoda</taxon>
        <taxon>Chromadorea</taxon>
        <taxon>Rhabditida</taxon>
        <taxon>Rhabditina</taxon>
        <taxon>Rhabditomorpha</taxon>
        <taxon>Rhabditoidea</taxon>
        <taxon>Rhabditidae</taxon>
        <taxon>Peloderinae</taxon>
        <taxon>Caenorhabditis</taxon>
    </lineage>
</organism>
<dbReference type="Proteomes" id="UP000835052">
    <property type="component" value="Unassembled WGS sequence"/>
</dbReference>
<name>A0A8S1GRD0_9PELO</name>
<evidence type="ECO:0000313" key="3">
    <source>
        <dbReference type="Proteomes" id="UP000835052"/>
    </source>
</evidence>
<keyword evidence="1" id="KW-0472">Membrane</keyword>
<keyword evidence="1" id="KW-0812">Transmembrane</keyword>
<gene>
    <name evidence="2" type="ORF">CAUJ_LOCUS219</name>
</gene>